<dbReference type="RefSeq" id="WP_055463166.1">
    <property type="nucleotide sequence ID" value="NZ_CYHG01000006.1"/>
</dbReference>
<dbReference type="AlphaFoldDB" id="A0A0K6IM93"/>
<proteinExistence type="predicted"/>
<reference evidence="2" key="1">
    <citation type="submission" date="2015-08" db="EMBL/GenBank/DDBJ databases">
        <authorList>
            <person name="Varghese N."/>
        </authorList>
    </citation>
    <scope>NUCLEOTIDE SEQUENCE [LARGE SCALE GENOMIC DNA]</scope>
    <source>
        <strain evidence="2">JCM 18476</strain>
    </source>
</reference>
<dbReference type="Proteomes" id="UP000182769">
    <property type="component" value="Unassembled WGS sequence"/>
</dbReference>
<accession>A0A0K6IM93</accession>
<name>A0A0K6IM93_9GAMM</name>
<sequence>MNILEQSDEQIRELADIIWSDMVTGANNKDWELYSKYMLEESADEQARAAVEHQWQYSKMFTSLTQEREYLGVLRQDDHVLVLWKQWSTKVDGDFLVMLYLKTIAEEVKVIGSWIR</sequence>
<dbReference type="EMBL" id="CYHG01000006">
    <property type="protein sequence ID" value="CUB04213.1"/>
    <property type="molecule type" value="Genomic_DNA"/>
</dbReference>
<evidence type="ECO:0008006" key="3">
    <source>
        <dbReference type="Google" id="ProtNLM"/>
    </source>
</evidence>
<evidence type="ECO:0000313" key="1">
    <source>
        <dbReference type="EMBL" id="CUB04213.1"/>
    </source>
</evidence>
<gene>
    <name evidence="1" type="ORF">Ga0061065_10631</name>
</gene>
<dbReference type="STRING" id="1137284.GCA_001418205_02077"/>
<protein>
    <recommendedName>
        <fullName evidence="3">Nuclear transport factor 2 family protein</fullName>
    </recommendedName>
</protein>
<dbReference type="OrthoDB" id="5734488at2"/>
<evidence type="ECO:0000313" key="2">
    <source>
        <dbReference type="Proteomes" id="UP000182769"/>
    </source>
</evidence>
<organism evidence="1 2">
    <name type="scientific">Marinomonas fungiae</name>
    <dbReference type="NCBI Taxonomy" id="1137284"/>
    <lineage>
        <taxon>Bacteria</taxon>
        <taxon>Pseudomonadati</taxon>
        <taxon>Pseudomonadota</taxon>
        <taxon>Gammaproteobacteria</taxon>
        <taxon>Oceanospirillales</taxon>
        <taxon>Oceanospirillaceae</taxon>
        <taxon>Marinomonas</taxon>
    </lineage>
</organism>
<keyword evidence="2" id="KW-1185">Reference proteome</keyword>